<feature type="region of interest" description="Disordered" evidence="2">
    <location>
        <begin position="87"/>
        <end position="325"/>
    </location>
</feature>
<dbReference type="SUPFAM" id="SSF54928">
    <property type="entry name" value="RNA-binding domain, RBD"/>
    <property type="match status" value="1"/>
</dbReference>
<dbReference type="STRING" id="4955.A0A1G4MCZ3"/>
<dbReference type="GO" id="GO:0003723">
    <property type="term" value="F:RNA binding"/>
    <property type="evidence" value="ECO:0007669"/>
    <property type="project" value="UniProtKB-UniRule"/>
</dbReference>
<protein>
    <submittedName>
        <fullName evidence="4">LAFE_0E06128g1_1</fullName>
    </submittedName>
</protein>
<dbReference type="PROSITE" id="PS50102">
    <property type="entry name" value="RRM"/>
    <property type="match status" value="1"/>
</dbReference>
<dbReference type="Gene3D" id="3.30.70.330">
    <property type="match status" value="1"/>
</dbReference>
<keyword evidence="1" id="KW-0694">RNA-binding</keyword>
<evidence type="ECO:0000313" key="4">
    <source>
        <dbReference type="EMBL" id="SCW01736.1"/>
    </source>
</evidence>
<dbReference type="SMART" id="SM00360">
    <property type="entry name" value="RRM"/>
    <property type="match status" value="1"/>
</dbReference>
<dbReference type="Pfam" id="PF00076">
    <property type="entry name" value="RRM_1"/>
    <property type="match status" value="1"/>
</dbReference>
<dbReference type="OrthoDB" id="5970at2759"/>
<evidence type="ECO:0000259" key="3">
    <source>
        <dbReference type="PROSITE" id="PS50102"/>
    </source>
</evidence>
<dbReference type="AlphaFoldDB" id="A0A1G4MCZ3"/>
<accession>A0A1G4MCZ3</accession>
<organism evidence="4 5">
    <name type="scientific">Lachancea fermentati</name>
    <name type="common">Zygosaccharomyces fermentati</name>
    <dbReference type="NCBI Taxonomy" id="4955"/>
    <lineage>
        <taxon>Eukaryota</taxon>
        <taxon>Fungi</taxon>
        <taxon>Dikarya</taxon>
        <taxon>Ascomycota</taxon>
        <taxon>Saccharomycotina</taxon>
        <taxon>Saccharomycetes</taxon>
        <taxon>Saccharomycetales</taxon>
        <taxon>Saccharomycetaceae</taxon>
        <taxon>Lachancea</taxon>
    </lineage>
</organism>
<sequence length="325" mass="35405">MGFKNTVHVSGFPRGTRARNLAPDFEKIGKVVRIDIPPARSPYARPYAFVEFEDIQDAYTAVSELDQQPFALDPQFTLLVQMARSEPHPSRLAGAPNPIRDTPQQYDYPENHRAPRANFRRYDDYPPRRGYREDMPRGRGTYGSRNHNDYRGSDLDVRRRDLSPARVHSESGPAPYQHVAVATSSESANEDNMTGIENSQSIDTLENNSRDNENDSNAVPNSATGAENAIATHDSSSDPASQPQATTIAPGEAETTDSREAPAISAQNSDNSALSAADSGVAIDPHSSRIEEDRTTASQITSGDPTTESYSNGAIASEKPQDGSV</sequence>
<feature type="domain" description="RRM" evidence="3">
    <location>
        <begin position="5"/>
        <end position="85"/>
    </location>
</feature>
<dbReference type="InterPro" id="IPR012677">
    <property type="entry name" value="Nucleotide-bd_a/b_plait_sf"/>
</dbReference>
<proteinExistence type="predicted"/>
<reference evidence="5" key="1">
    <citation type="submission" date="2016-03" db="EMBL/GenBank/DDBJ databases">
        <authorList>
            <person name="Devillers H."/>
        </authorList>
    </citation>
    <scope>NUCLEOTIDE SEQUENCE [LARGE SCALE GENOMIC DNA]</scope>
</reference>
<feature type="compositionally biased region" description="Polar residues" evidence="2">
    <location>
        <begin position="182"/>
        <end position="205"/>
    </location>
</feature>
<dbReference type="EMBL" id="LT598488">
    <property type="protein sequence ID" value="SCW01736.1"/>
    <property type="molecule type" value="Genomic_DNA"/>
</dbReference>
<feature type="compositionally biased region" description="Polar residues" evidence="2">
    <location>
        <begin position="233"/>
        <end position="247"/>
    </location>
</feature>
<feature type="compositionally biased region" description="Basic and acidic residues" evidence="2">
    <location>
        <begin position="286"/>
        <end position="295"/>
    </location>
</feature>
<feature type="compositionally biased region" description="Basic and acidic residues" evidence="2">
    <location>
        <begin position="120"/>
        <end position="137"/>
    </location>
</feature>
<feature type="compositionally biased region" description="Low complexity" evidence="2">
    <location>
        <begin position="265"/>
        <end position="279"/>
    </location>
</feature>
<name>A0A1G4MCZ3_LACFM</name>
<keyword evidence="5" id="KW-1185">Reference proteome</keyword>
<dbReference type="InterPro" id="IPR050907">
    <property type="entry name" value="SRSF"/>
</dbReference>
<evidence type="ECO:0000256" key="1">
    <source>
        <dbReference type="PROSITE-ProRule" id="PRU00176"/>
    </source>
</evidence>
<evidence type="ECO:0000256" key="2">
    <source>
        <dbReference type="SAM" id="MobiDB-lite"/>
    </source>
</evidence>
<gene>
    <name evidence="4" type="ORF">LAFE_0E06128G</name>
</gene>
<dbReference type="Proteomes" id="UP000190831">
    <property type="component" value="Chromosome E"/>
</dbReference>
<dbReference type="InterPro" id="IPR035979">
    <property type="entry name" value="RBD_domain_sf"/>
</dbReference>
<evidence type="ECO:0000313" key="5">
    <source>
        <dbReference type="Proteomes" id="UP000190831"/>
    </source>
</evidence>
<feature type="compositionally biased region" description="Basic and acidic residues" evidence="2">
    <location>
        <begin position="146"/>
        <end position="169"/>
    </location>
</feature>
<dbReference type="InterPro" id="IPR000504">
    <property type="entry name" value="RRM_dom"/>
</dbReference>
<dbReference type="PANTHER" id="PTHR23147">
    <property type="entry name" value="SERINE/ARGININE RICH SPLICING FACTOR"/>
    <property type="match status" value="1"/>
</dbReference>
<feature type="compositionally biased region" description="Polar residues" evidence="2">
    <location>
        <begin position="296"/>
        <end position="314"/>
    </location>
</feature>